<name>A0ABY2J812_9MICO</name>
<evidence type="ECO:0000256" key="1">
    <source>
        <dbReference type="SAM" id="MobiDB-lite"/>
    </source>
</evidence>
<dbReference type="Proteomes" id="UP000298355">
    <property type="component" value="Unassembled WGS sequence"/>
</dbReference>
<gene>
    <name evidence="2" type="ORF">E3O65_01935</name>
</gene>
<proteinExistence type="predicted"/>
<dbReference type="RefSeq" id="WP_134362072.1">
    <property type="nucleotide sequence ID" value="NZ_SOGJ01000007.1"/>
</dbReference>
<evidence type="ECO:0000313" key="3">
    <source>
        <dbReference type="Proteomes" id="UP000298355"/>
    </source>
</evidence>
<accession>A0ABY2J812</accession>
<dbReference type="Pfam" id="PF12277">
    <property type="entry name" value="DUF3618"/>
    <property type="match status" value="1"/>
</dbReference>
<dbReference type="SUPFAM" id="SSF58113">
    <property type="entry name" value="Apolipoprotein A-I"/>
    <property type="match status" value="1"/>
</dbReference>
<evidence type="ECO:0000313" key="2">
    <source>
        <dbReference type="EMBL" id="TFD01078.1"/>
    </source>
</evidence>
<dbReference type="EMBL" id="SOGJ01000007">
    <property type="protein sequence ID" value="TFD01078.1"/>
    <property type="molecule type" value="Genomic_DNA"/>
</dbReference>
<comment type="caution">
    <text evidence="2">The sequence shown here is derived from an EMBL/GenBank/DDBJ whole genome shotgun (WGS) entry which is preliminary data.</text>
</comment>
<sequence>MSTDFTSSSTTDPDVLRAEIEKTRRELGSDVDALADKVTPDKIMQRQADKVKGAVGSVKDKLMGSASDAGDSLTGVADDASGLAHQAAQKAKGNPLVIGLIAFGVGWLASSLVPASSTEKRIAGNITEAAEPLVQEVTDAARQVGENLKDPLSDAAEAVQGTATEAVDTVKSETTGAAGQVRDEAKHAGLTPAG</sequence>
<organism evidence="2 3">
    <name type="scientific">Cryobacterium breve</name>
    <dbReference type="NCBI Taxonomy" id="1259258"/>
    <lineage>
        <taxon>Bacteria</taxon>
        <taxon>Bacillati</taxon>
        <taxon>Actinomycetota</taxon>
        <taxon>Actinomycetes</taxon>
        <taxon>Micrococcales</taxon>
        <taxon>Microbacteriaceae</taxon>
        <taxon>Cryobacterium</taxon>
    </lineage>
</organism>
<feature type="region of interest" description="Disordered" evidence="1">
    <location>
        <begin position="159"/>
        <end position="194"/>
    </location>
</feature>
<dbReference type="InterPro" id="IPR022062">
    <property type="entry name" value="DUF3618"/>
</dbReference>
<reference evidence="2 3" key="1">
    <citation type="submission" date="2019-03" db="EMBL/GenBank/DDBJ databases">
        <title>Genomics of glacier-inhabiting Cryobacterium strains.</title>
        <authorList>
            <person name="Liu Q."/>
            <person name="Xin Y.-H."/>
        </authorList>
    </citation>
    <scope>NUCLEOTIDE SEQUENCE [LARGE SCALE GENOMIC DNA]</scope>
    <source>
        <strain evidence="2 3">TMT4-23</strain>
    </source>
</reference>
<dbReference type="Gene3D" id="1.20.120.20">
    <property type="entry name" value="Apolipoprotein"/>
    <property type="match status" value="1"/>
</dbReference>
<keyword evidence="3" id="KW-1185">Reference proteome</keyword>
<protein>
    <submittedName>
        <fullName evidence="2">DUF3618 domain-containing protein</fullName>
    </submittedName>
</protein>